<protein>
    <recommendedName>
        <fullName evidence="1">Transposase IS200-like domain-containing protein</fullName>
    </recommendedName>
</protein>
<dbReference type="Proteomes" id="UP000230906">
    <property type="component" value="Unassembled WGS sequence"/>
</dbReference>
<dbReference type="AlphaFoldDB" id="A0A2H0RFU7"/>
<dbReference type="SMART" id="SM01321">
    <property type="entry name" value="Y1_Tnp"/>
    <property type="match status" value="1"/>
</dbReference>
<comment type="caution">
    <text evidence="2">The sequence shown here is derived from an EMBL/GenBank/DDBJ whole genome shotgun (WGS) entry which is preliminary data.</text>
</comment>
<dbReference type="InterPro" id="IPR002686">
    <property type="entry name" value="Transposase_17"/>
</dbReference>
<dbReference type="InterPro" id="IPR036515">
    <property type="entry name" value="Transposase_17_sf"/>
</dbReference>
<dbReference type="PANTHER" id="PTHR34322">
    <property type="entry name" value="TRANSPOSASE, Y1_TNP DOMAIN-CONTAINING"/>
    <property type="match status" value="1"/>
</dbReference>
<dbReference type="GO" id="GO:0006313">
    <property type="term" value="P:DNA transposition"/>
    <property type="evidence" value="ECO:0007669"/>
    <property type="project" value="InterPro"/>
</dbReference>
<feature type="domain" description="Transposase IS200-like" evidence="1">
    <location>
        <begin position="8"/>
        <end position="142"/>
    </location>
</feature>
<name>A0A2H0RFU7_9BACT</name>
<dbReference type="PANTHER" id="PTHR34322:SF2">
    <property type="entry name" value="TRANSPOSASE IS200-LIKE DOMAIN-CONTAINING PROTEIN"/>
    <property type="match status" value="1"/>
</dbReference>
<proteinExistence type="predicted"/>
<reference evidence="2 3" key="1">
    <citation type="submission" date="2017-09" db="EMBL/GenBank/DDBJ databases">
        <title>Depth-based differentiation of microbial function through sediment-hosted aquifers and enrichment of novel symbionts in the deep terrestrial subsurface.</title>
        <authorList>
            <person name="Probst A.J."/>
            <person name="Ladd B."/>
            <person name="Jarett J.K."/>
            <person name="Geller-Mcgrath D.E."/>
            <person name="Sieber C.M."/>
            <person name="Emerson J.B."/>
            <person name="Anantharaman K."/>
            <person name="Thomas B.C."/>
            <person name="Malmstrom R."/>
            <person name="Stieglmeier M."/>
            <person name="Klingl A."/>
            <person name="Woyke T."/>
            <person name="Ryan C.M."/>
            <person name="Banfield J.F."/>
        </authorList>
    </citation>
    <scope>NUCLEOTIDE SEQUENCE [LARGE SCALE GENOMIC DNA]</scope>
    <source>
        <strain evidence="2">CG10_big_fil_rev_8_21_14_0_10_50_13</strain>
    </source>
</reference>
<accession>A0A2H0RFU7</accession>
<gene>
    <name evidence="2" type="ORF">COV09_01750</name>
</gene>
<dbReference type="Gene3D" id="3.30.70.1290">
    <property type="entry name" value="Transposase IS200-like"/>
    <property type="match status" value="1"/>
</dbReference>
<dbReference type="GO" id="GO:0003677">
    <property type="term" value="F:DNA binding"/>
    <property type="evidence" value="ECO:0007669"/>
    <property type="project" value="InterPro"/>
</dbReference>
<organism evidence="2 3">
    <name type="scientific">Candidatus Vogelbacteria bacterium CG10_big_fil_rev_8_21_14_0_10_50_13</name>
    <dbReference type="NCBI Taxonomy" id="1975044"/>
    <lineage>
        <taxon>Bacteria</taxon>
        <taxon>Candidatus Vogeliibacteriota</taxon>
    </lineage>
</organism>
<dbReference type="SUPFAM" id="SSF143422">
    <property type="entry name" value="Transposase IS200-like"/>
    <property type="match status" value="1"/>
</dbReference>
<dbReference type="GO" id="GO:0004803">
    <property type="term" value="F:transposase activity"/>
    <property type="evidence" value="ECO:0007669"/>
    <property type="project" value="InterPro"/>
</dbReference>
<dbReference type="EMBL" id="PCYJ01000026">
    <property type="protein sequence ID" value="PIR45388.1"/>
    <property type="molecule type" value="Genomic_DNA"/>
</dbReference>
<evidence type="ECO:0000313" key="2">
    <source>
        <dbReference type="EMBL" id="PIR45388.1"/>
    </source>
</evidence>
<evidence type="ECO:0000259" key="1">
    <source>
        <dbReference type="SMART" id="SM01321"/>
    </source>
</evidence>
<dbReference type="Pfam" id="PF01797">
    <property type="entry name" value="Y1_Tnp"/>
    <property type="match status" value="1"/>
</dbReference>
<evidence type="ECO:0000313" key="3">
    <source>
        <dbReference type="Proteomes" id="UP000230906"/>
    </source>
</evidence>
<sequence length="211" mass="24571">MSNREKSIAGEYYHVYNRGVDKRIIFTDERDYQRFLSSLIAFNNIEPIGSIYEQSFVKNKNKIKPLIRIICYCLNPNHFHLIISPLADGGVESFIQKIGTGYTMYFNERQKRSGRLFQGPYKVKHISDNGYLLHLSAYVNLNNLVHRLGGRASKSSWSEYCGEVNGGLCNKRIILDQFENNREYEEFAQEIVTEVSIRRQEDKELDSLLLE</sequence>